<dbReference type="EMBL" id="MU003692">
    <property type="protein sequence ID" value="KAF2816890.1"/>
    <property type="molecule type" value="Genomic_DNA"/>
</dbReference>
<evidence type="ECO:0000313" key="7">
    <source>
        <dbReference type="EMBL" id="KAF2816890.1"/>
    </source>
</evidence>
<reference evidence="9" key="3">
    <citation type="submission" date="2025-04" db="UniProtKB">
        <authorList>
            <consortium name="RefSeq"/>
        </authorList>
    </citation>
    <scope>IDENTIFICATION</scope>
    <source>
        <strain evidence="9">CBS 304.34</strain>
    </source>
</reference>
<keyword evidence="4" id="KW-1015">Disulfide bond</keyword>
<feature type="chain" id="PRO_5044629615" description="AA1-like domain-containing protein" evidence="5">
    <location>
        <begin position="17"/>
        <end position="183"/>
    </location>
</feature>
<keyword evidence="8" id="KW-1185">Reference proteome</keyword>
<reference evidence="9" key="2">
    <citation type="submission" date="2020-04" db="EMBL/GenBank/DDBJ databases">
        <authorList>
            <consortium name="NCBI Genome Project"/>
        </authorList>
    </citation>
    <scope>NUCLEOTIDE SEQUENCE</scope>
    <source>
        <strain evidence="9">CBS 304.34</strain>
    </source>
</reference>
<keyword evidence="2" id="KW-0964">Secreted</keyword>
<name>A0A6A6Z784_9PEZI</name>
<dbReference type="InterPro" id="IPR032382">
    <property type="entry name" value="AltA1"/>
</dbReference>
<keyword evidence="3 5" id="KW-0732">Signal</keyword>
<dbReference type="Proteomes" id="UP000504636">
    <property type="component" value="Unplaced"/>
</dbReference>
<evidence type="ECO:0000256" key="3">
    <source>
        <dbReference type="ARBA" id="ARBA00022729"/>
    </source>
</evidence>
<feature type="domain" description="AA1-like" evidence="6">
    <location>
        <begin position="47"/>
        <end position="167"/>
    </location>
</feature>
<feature type="signal peptide" evidence="5">
    <location>
        <begin position="1"/>
        <end position="16"/>
    </location>
</feature>
<organism evidence="7">
    <name type="scientific">Mytilinidion resinicola</name>
    <dbReference type="NCBI Taxonomy" id="574789"/>
    <lineage>
        <taxon>Eukaryota</taxon>
        <taxon>Fungi</taxon>
        <taxon>Dikarya</taxon>
        <taxon>Ascomycota</taxon>
        <taxon>Pezizomycotina</taxon>
        <taxon>Dothideomycetes</taxon>
        <taxon>Pleosporomycetidae</taxon>
        <taxon>Mytilinidiales</taxon>
        <taxon>Mytilinidiaceae</taxon>
        <taxon>Mytilinidion</taxon>
    </lineage>
</organism>
<reference evidence="7 9" key="1">
    <citation type="journal article" date="2020" name="Stud. Mycol.">
        <title>101 Dothideomycetes genomes: a test case for predicting lifestyles and emergence of pathogens.</title>
        <authorList>
            <person name="Haridas S."/>
            <person name="Albert R."/>
            <person name="Binder M."/>
            <person name="Bloem J."/>
            <person name="Labutti K."/>
            <person name="Salamov A."/>
            <person name="Andreopoulos B."/>
            <person name="Baker S."/>
            <person name="Barry K."/>
            <person name="Bills G."/>
            <person name="Bluhm B."/>
            <person name="Cannon C."/>
            <person name="Castanera R."/>
            <person name="Culley D."/>
            <person name="Daum C."/>
            <person name="Ezra D."/>
            <person name="Gonzalez J."/>
            <person name="Henrissat B."/>
            <person name="Kuo A."/>
            <person name="Liang C."/>
            <person name="Lipzen A."/>
            <person name="Lutzoni F."/>
            <person name="Magnuson J."/>
            <person name="Mondo S."/>
            <person name="Nolan M."/>
            <person name="Ohm R."/>
            <person name="Pangilinan J."/>
            <person name="Park H.-J."/>
            <person name="Ramirez L."/>
            <person name="Alfaro M."/>
            <person name="Sun H."/>
            <person name="Tritt A."/>
            <person name="Yoshinaga Y."/>
            <person name="Zwiers L.-H."/>
            <person name="Turgeon B."/>
            <person name="Goodwin S."/>
            <person name="Spatafora J."/>
            <person name="Crous P."/>
            <person name="Grigoriev I."/>
        </authorList>
    </citation>
    <scope>NUCLEOTIDE SEQUENCE</scope>
    <source>
        <strain evidence="7 9">CBS 304.34</strain>
    </source>
</reference>
<proteinExistence type="predicted"/>
<comment type="subcellular location">
    <subcellularLocation>
        <location evidence="1">Secreted</location>
    </subcellularLocation>
</comment>
<protein>
    <recommendedName>
        <fullName evidence="6">AA1-like domain-containing protein</fullName>
    </recommendedName>
</protein>
<dbReference type="AlphaFoldDB" id="A0A6A6Z784"/>
<gene>
    <name evidence="7 9" type="ORF">BDZ99DRAFT_456694</name>
</gene>
<evidence type="ECO:0000256" key="1">
    <source>
        <dbReference type="ARBA" id="ARBA00004613"/>
    </source>
</evidence>
<evidence type="ECO:0000313" key="8">
    <source>
        <dbReference type="Proteomes" id="UP000504636"/>
    </source>
</evidence>
<sequence>MKHFITLAAVLALAVAAPTKREDEDCCNDRAKNPEWTVHGLDYHASYIFTTPAHQNSWGYVNFNLTNTAVDYTVACSGDSDQLSDFFYGNMWYTCDTQEGIPPAYFRYDRPTGRVDLNQTWICPDPKYPTTYGAYGNATKELECTDTTWQNSNWTMGQIYSSRNVDCKLVDLVVEPSERWAVA</sequence>
<evidence type="ECO:0000259" key="6">
    <source>
        <dbReference type="Pfam" id="PF16541"/>
    </source>
</evidence>
<dbReference type="OrthoDB" id="3539798at2759"/>
<evidence type="ECO:0000256" key="4">
    <source>
        <dbReference type="ARBA" id="ARBA00023157"/>
    </source>
</evidence>
<dbReference type="GeneID" id="54459405"/>
<evidence type="ECO:0000256" key="5">
    <source>
        <dbReference type="SAM" id="SignalP"/>
    </source>
</evidence>
<accession>A0A6A6Z784</accession>
<dbReference type="GO" id="GO:0005576">
    <property type="term" value="C:extracellular region"/>
    <property type="evidence" value="ECO:0007669"/>
    <property type="project" value="UniProtKB-SubCell"/>
</dbReference>
<dbReference type="RefSeq" id="XP_033583854.1">
    <property type="nucleotide sequence ID" value="XM_033718512.1"/>
</dbReference>
<dbReference type="Pfam" id="PF16541">
    <property type="entry name" value="AltA1"/>
    <property type="match status" value="1"/>
</dbReference>
<evidence type="ECO:0000313" key="9">
    <source>
        <dbReference type="RefSeq" id="XP_033583854.1"/>
    </source>
</evidence>
<evidence type="ECO:0000256" key="2">
    <source>
        <dbReference type="ARBA" id="ARBA00022525"/>
    </source>
</evidence>